<dbReference type="InterPro" id="IPR000620">
    <property type="entry name" value="EamA_dom"/>
</dbReference>
<reference evidence="8 9" key="1">
    <citation type="journal article" date="2020" name="Nat. Commun.">
        <title>Genome of Tripterygium wilfordii and identification of cytochrome P450 involved in triptolide biosynthesis.</title>
        <authorList>
            <person name="Tu L."/>
            <person name="Su P."/>
            <person name="Zhang Z."/>
            <person name="Gao L."/>
            <person name="Wang J."/>
            <person name="Hu T."/>
            <person name="Zhou J."/>
            <person name="Zhang Y."/>
            <person name="Zhao Y."/>
            <person name="Liu Y."/>
            <person name="Song Y."/>
            <person name="Tong Y."/>
            <person name="Lu Y."/>
            <person name="Yang J."/>
            <person name="Xu C."/>
            <person name="Jia M."/>
            <person name="Peters R.J."/>
            <person name="Huang L."/>
            <person name="Gao W."/>
        </authorList>
    </citation>
    <scope>NUCLEOTIDE SEQUENCE [LARGE SCALE GENOMIC DNA]</scope>
    <source>
        <strain evidence="9">cv. XIE 37</strain>
        <tissue evidence="8">Leaf</tissue>
    </source>
</reference>
<feature type="transmembrane region" description="Helical" evidence="6">
    <location>
        <begin position="287"/>
        <end position="306"/>
    </location>
</feature>
<feature type="transmembrane region" description="Helical" evidence="6">
    <location>
        <begin position="83"/>
        <end position="106"/>
    </location>
</feature>
<evidence type="ECO:0000256" key="4">
    <source>
        <dbReference type="ARBA" id="ARBA00022989"/>
    </source>
</evidence>
<dbReference type="InterPro" id="IPR030184">
    <property type="entry name" value="WAT1-related"/>
</dbReference>
<evidence type="ECO:0000256" key="1">
    <source>
        <dbReference type="ARBA" id="ARBA00004141"/>
    </source>
</evidence>
<keyword evidence="5 6" id="KW-0472">Membrane</keyword>
<feature type="transmembrane region" description="Helical" evidence="6">
    <location>
        <begin position="21"/>
        <end position="42"/>
    </location>
</feature>
<name>A0A7J7E3B1_TRIWF</name>
<feature type="transmembrane region" description="Helical" evidence="6">
    <location>
        <begin position="312"/>
        <end position="332"/>
    </location>
</feature>
<comment type="subcellular location">
    <subcellularLocation>
        <location evidence="1 6">Membrane</location>
        <topology evidence="1 6">Multi-pass membrane protein</topology>
    </subcellularLocation>
</comment>
<feature type="domain" description="EamA" evidence="7">
    <location>
        <begin position="24"/>
        <end position="160"/>
    </location>
</feature>
<dbReference type="InterPro" id="IPR037185">
    <property type="entry name" value="EmrE-like"/>
</dbReference>
<accession>A0A7J7E3B1</accession>
<keyword evidence="3 6" id="KW-0812">Transmembrane</keyword>
<feature type="transmembrane region" description="Helical" evidence="6">
    <location>
        <begin position="191"/>
        <end position="211"/>
    </location>
</feature>
<feature type="transmembrane region" description="Helical" evidence="6">
    <location>
        <begin position="223"/>
        <end position="244"/>
    </location>
</feature>
<gene>
    <name evidence="8" type="ORF">HS088_TW01G00931</name>
</gene>
<keyword evidence="4 6" id="KW-1133">Transmembrane helix</keyword>
<dbReference type="Proteomes" id="UP000593562">
    <property type="component" value="Unassembled WGS sequence"/>
</dbReference>
<evidence type="ECO:0000256" key="6">
    <source>
        <dbReference type="RuleBase" id="RU363077"/>
    </source>
</evidence>
<dbReference type="PANTHER" id="PTHR31218">
    <property type="entry name" value="WAT1-RELATED PROTEIN"/>
    <property type="match status" value="1"/>
</dbReference>
<evidence type="ECO:0000259" key="7">
    <source>
        <dbReference type="Pfam" id="PF00892"/>
    </source>
</evidence>
<dbReference type="Pfam" id="PF00892">
    <property type="entry name" value="EamA"/>
    <property type="match status" value="2"/>
</dbReference>
<feature type="domain" description="EamA" evidence="7">
    <location>
        <begin position="193"/>
        <end position="331"/>
    </location>
</feature>
<feature type="transmembrane region" description="Helical" evidence="6">
    <location>
        <begin position="54"/>
        <end position="71"/>
    </location>
</feature>
<feature type="transmembrane region" description="Helical" evidence="6">
    <location>
        <begin position="259"/>
        <end position="280"/>
    </location>
</feature>
<dbReference type="AlphaFoldDB" id="A0A7J7E3B1"/>
<comment type="similarity">
    <text evidence="2 6">Belongs to the drug/metabolite transporter (DMT) superfamily. Plant drug/metabolite exporter (P-DME) (TC 2.A.7.4) family.</text>
</comment>
<evidence type="ECO:0000256" key="5">
    <source>
        <dbReference type="ARBA" id="ARBA00023136"/>
    </source>
</evidence>
<evidence type="ECO:0000313" key="8">
    <source>
        <dbReference type="EMBL" id="KAF5753013.1"/>
    </source>
</evidence>
<evidence type="ECO:0000313" key="9">
    <source>
        <dbReference type="Proteomes" id="UP000593562"/>
    </source>
</evidence>
<evidence type="ECO:0000256" key="2">
    <source>
        <dbReference type="ARBA" id="ARBA00007635"/>
    </source>
</evidence>
<comment type="caution">
    <text evidence="8">The sequence shown here is derived from an EMBL/GenBank/DDBJ whole genome shotgun (WGS) entry which is preliminary data.</text>
</comment>
<dbReference type="EMBL" id="JAAARO010000001">
    <property type="protein sequence ID" value="KAF5753013.1"/>
    <property type="molecule type" value="Genomic_DNA"/>
</dbReference>
<protein>
    <recommendedName>
        <fullName evidence="6">WAT1-related protein</fullName>
    </recommendedName>
</protein>
<sequence>MAGTGSSLTKRMFSVPDHAKPHMAMAVFMLVYSGNHVFMRAALDMGASKLVFPLYRNIIALVFLVPFAYFVERKDRPPLTVSLIIQFFLLGLVGITLNQGFYIFGLDNTSPTFASALENAVPAVTFILAALLEQVQLNSKNGVAKVLGTLTSVIGASVITLYKGPTIFGLNLPSNQSNFLLLLGDAKGKNWTLGCICLIGHCLCWSSWIVLQAFILKRYPARFSVYSFTCFFSVLQFLAIAAYIERDSQGWRVASGGELFSIFYAGLVVSGIGFGIQIWVIERGGPVFVSGYLPLQTFLAAVMSSIALGEEFYLGGIIGAVLIMAGLFLVVWGRSEESMLAAEKIAPSSTSGSNCLVGAGKSSLVRPLLPTSVE</sequence>
<evidence type="ECO:0000256" key="3">
    <source>
        <dbReference type="ARBA" id="ARBA00022692"/>
    </source>
</evidence>
<feature type="transmembrane region" description="Helical" evidence="6">
    <location>
        <begin position="143"/>
        <end position="162"/>
    </location>
</feature>
<proteinExistence type="inferred from homology"/>
<dbReference type="GO" id="GO:0022857">
    <property type="term" value="F:transmembrane transporter activity"/>
    <property type="evidence" value="ECO:0007669"/>
    <property type="project" value="InterPro"/>
</dbReference>
<feature type="transmembrane region" description="Helical" evidence="6">
    <location>
        <begin position="112"/>
        <end position="131"/>
    </location>
</feature>
<organism evidence="8 9">
    <name type="scientific">Tripterygium wilfordii</name>
    <name type="common">Thunder God vine</name>
    <dbReference type="NCBI Taxonomy" id="458696"/>
    <lineage>
        <taxon>Eukaryota</taxon>
        <taxon>Viridiplantae</taxon>
        <taxon>Streptophyta</taxon>
        <taxon>Embryophyta</taxon>
        <taxon>Tracheophyta</taxon>
        <taxon>Spermatophyta</taxon>
        <taxon>Magnoliopsida</taxon>
        <taxon>eudicotyledons</taxon>
        <taxon>Gunneridae</taxon>
        <taxon>Pentapetalae</taxon>
        <taxon>rosids</taxon>
        <taxon>fabids</taxon>
        <taxon>Celastrales</taxon>
        <taxon>Celastraceae</taxon>
        <taxon>Tripterygium</taxon>
    </lineage>
</organism>
<dbReference type="GO" id="GO:0016020">
    <property type="term" value="C:membrane"/>
    <property type="evidence" value="ECO:0007669"/>
    <property type="project" value="UniProtKB-SubCell"/>
</dbReference>
<dbReference type="InParanoid" id="A0A7J7E3B1"/>
<keyword evidence="9" id="KW-1185">Reference proteome</keyword>
<dbReference type="SUPFAM" id="SSF103481">
    <property type="entry name" value="Multidrug resistance efflux transporter EmrE"/>
    <property type="match status" value="2"/>
</dbReference>